<dbReference type="SUPFAM" id="SSF63829">
    <property type="entry name" value="Calcium-dependent phosphotriesterase"/>
    <property type="match status" value="1"/>
</dbReference>
<proteinExistence type="predicted"/>
<reference evidence="1" key="1">
    <citation type="journal article" date="2020" name="Fungal Divers.">
        <title>Resolving the Mortierellaceae phylogeny through synthesis of multi-gene phylogenetics and phylogenomics.</title>
        <authorList>
            <person name="Vandepol N."/>
            <person name="Liber J."/>
            <person name="Desiro A."/>
            <person name="Na H."/>
            <person name="Kennedy M."/>
            <person name="Barry K."/>
            <person name="Grigoriev I.V."/>
            <person name="Miller A.N."/>
            <person name="O'Donnell K."/>
            <person name="Stajich J.E."/>
            <person name="Bonito G."/>
        </authorList>
    </citation>
    <scope>NUCLEOTIDE SEQUENCE</scope>
    <source>
        <strain evidence="1">NRRL 2591</strain>
    </source>
</reference>
<dbReference type="Proteomes" id="UP000723463">
    <property type="component" value="Unassembled WGS sequence"/>
</dbReference>
<sequence length="486" mass="51301">MPAFRLVVKLLTATTAITLLSTPLFAAATTFGPIISPKNPFVGQNGLATMHGDPASSDTTPFAGPGNATINSNRRALQSACPTLLGTSDGYIFGLCTTIFGRTPTVHLFDSQEVNSLAELAIAKGNILGGVYAYIDNQDKLVLTNGDNQLLRIGKSSTNGKWTLAITDSIPLTPIPASDSVVGLAPDWQGYVWFATANGLAGYADPVTKNVVTLPLNATGGSAEEVANSISTSPAGTSIATTFATYLLARNDASNGIKVLWRQAYDRGPARKPGQLSWGTGSTPTFLGPQSGYEYTTIVDNASPLVNLLVYRTQDGSQVCKVPLFESNNSGSENSPIGSGRSIFVASTYGYPYPALPDGAPASQPSSANFVGGIERVDILEDDSQGCVVKWVNNKIRSSAVPKLSLADKKLYTFVRQTPLFPDSTSTGILDNYYYTTIDSETGTIDSKQYVGAGFIFDTLQMAGLTTDQGILLQGTITGVIRVRKA</sequence>
<dbReference type="AlphaFoldDB" id="A0A9P6K0H1"/>
<dbReference type="EMBL" id="JAAAXW010000177">
    <property type="protein sequence ID" value="KAF9541113.1"/>
    <property type="molecule type" value="Genomic_DNA"/>
</dbReference>
<evidence type="ECO:0000313" key="1">
    <source>
        <dbReference type="EMBL" id="KAF9541113.1"/>
    </source>
</evidence>
<accession>A0A9P6K0H1</accession>
<evidence type="ECO:0000313" key="2">
    <source>
        <dbReference type="Proteomes" id="UP000723463"/>
    </source>
</evidence>
<protein>
    <submittedName>
        <fullName evidence="1">Uncharacterized protein</fullName>
    </submittedName>
</protein>
<comment type="caution">
    <text evidence="1">The sequence shown here is derived from an EMBL/GenBank/DDBJ whole genome shotgun (WGS) entry which is preliminary data.</text>
</comment>
<name>A0A9P6K0H1_9FUNG</name>
<keyword evidence="2" id="KW-1185">Reference proteome</keyword>
<gene>
    <name evidence="1" type="ORF">EC957_003394</name>
</gene>
<organism evidence="1 2">
    <name type="scientific">Mortierella hygrophila</name>
    <dbReference type="NCBI Taxonomy" id="979708"/>
    <lineage>
        <taxon>Eukaryota</taxon>
        <taxon>Fungi</taxon>
        <taxon>Fungi incertae sedis</taxon>
        <taxon>Mucoromycota</taxon>
        <taxon>Mortierellomycotina</taxon>
        <taxon>Mortierellomycetes</taxon>
        <taxon>Mortierellales</taxon>
        <taxon>Mortierellaceae</taxon>
        <taxon>Mortierella</taxon>
    </lineage>
</organism>